<proteinExistence type="predicted"/>
<dbReference type="Proteomes" id="UP000253099">
    <property type="component" value="Unassembled WGS sequence"/>
</dbReference>
<reference evidence="1 2" key="1">
    <citation type="submission" date="2018-06" db="EMBL/GenBank/DDBJ databases">
        <title>Genomic insight into two independent archaeal endosymbiosis events.</title>
        <authorList>
            <person name="Lind A.E."/>
            <person name="Lewis W.H."/>
            <person name="Spang A."/>
            <person name="Guy L."/>
            <person name="Embley M.T."/>
            <person name="Ettema T.J.G."/>
        </authorList>
    </citation>
    <scope>NUCLEOTIDE SEQUENCE [LARGE SCALE GENOMIC DNA]</scope>
    <source>
        <strain evidence="1">NOE</strain>
    </source>
</reference>
<evidence type="ECO:0000313" key="1">
    <source>
        <dbReference type="EMBL" id="RBQ22798.1"/>
    </source>
</evidence>
<dbReference type="EMBL" id="NIZT01000039">
    <property type="protein sequence ID" value="RBQ22798.1"/>
    <property type="molecule type" value="Genomic_DNA"/>
</dbReference>
<name>A0A366M997_9EURY</name>
<keyword evidence="2" id="KW-1185">Reference proteome</keyword>
<evidence type="ECO:0000313" key="2">
    <source>
        <dbReference type="Proteomes" id="UP000253099"/>
    </source>
</evidence>
<sequence>MKIYSISTIKNEADILESFIRYNYAYLDGWLL</sequence>
<organism evidence="1 2">
    <name type="scientific">Candidatus Methanobinarius endosymbioticus</name>
    <dbReference type="NCBI Taxonomy" id="2006182"/>
    <lineage>
        <taxon>Archaea</taxon>
        <taxon>Methanobacteriati</taxon>
        <taxon>Methanobacteriota</taxon>
        <taxon>Methanomada group</taxon>
        <taxon>Methanobacteria</taxon>
        <taxon>Methanobacteriales</taxon>
        <taxon>Methanobacteriaceae</taxon>
        <taxon>Candidatus Methanobinarius</taxon>
    </lineage>
</organism>
<dbReference type="AlphaFoldDB" id="A0A366M997"/>
<accession>A0A366M997</accession>
<protein>
    <submittedName>
        <fullName evidence="1">Uncharacterized protein</fullName>
    </submittedName>
</protein>
<comment type="caution">
    <text evidence="1">The sequence shown here is derived from an EMBL/GenBank/DDBJ whole genome shotgun (WGS) entry which is preliminary data.</text>
</comment>
<gene>
    <name evidence="1" type="ORF">ALNOE001_14910</name>
</gene>